<name>A0ABR6FW86_9BURK</name>
<organism evidence="2 3">
    <name type="scientific">Paraburkholderia silvatlantica</name>
    <dbReference type="NCBI Taxonomy" id="321895"/>
    <lineage>
        <taxon>Bacteria</taxon>
        <taxon>Pseudomonadati</taxon>
        <taxon>Pseudomonadota</taxon>
        <taxon>Betaproteobacteria</taxon>
        <taxon>Burkholderiales</taxon>
        <taxon>Burkholderiaceae</taxon>
        <taxon>Paraburkholderia</taxon>
    </lineage>
</organism>
<evidence type="ECO:0000313" key="2">
    <source>
        <dbReference type="EMBL" id="MBB2931692.1"/>
    </source>
</evidence>
<feature type="compositionally biased region" description="Low complexity" evidence="1">
    <location>
        <begin position="105"/>
        <end position="127"/>
    </location>
</feature>
<dbReference type="Proteomes" id="UP000533533">
    <property type="component" value="Unassembled WGS sequence"/>
</dbReference>
<proteinExistence type="predicted"/>
<protein>
    <recommendedName>
        <fullName evidence="4">ATPase</fullName>
    </recommendedName>
</protein>
<comment type="caution">
    <text evidence="2">The sequence shown here is derived from an EMBL/GenBank/DDBJ whole genome shotgun (WGS) entry which is preliminary data.</text>
</comment>
<evidence type="ECO:0000313" key="3">
    <source>
        <dbReference type="Proteomes" id="UP000533533"/>
    </source>
</evidence>
<feature type="region of interest" description="Disordered" evidence="1">
    <location>
        <begin position="100"/>
        <end position="129"/>
    </location>
</feature>
<keyword evidence="3" id="KW-1185">Reference proteome</keyword>
<accession>A0ABR6FW86</accession>
<gene>
    <name evidence="2" type="ORF">FHX59_006164</name>
</gene>
<evidence type="ECO:0000256" key="1">
    <source>
        <dbReference type="SAM" id="MobiDB-lite"/>
    </source>
</evidence>
<reference evidence="2 3" key="1">
    <citation type="submission" date="2020-08" db="EMBL/GenBank/DDBJ databases">
        <title>Genomic Encyclopedia of Type Strains, Phase IV (KMG-V): Genome sequencing to study the core and pangenomes of soil and plant-associated prokaryotes.</title>
        <authorList>
            <person name="Whitman W."/>
        </authorList>
    </citation>
    <scope>NUCLEOTIDE SEQUENCE [LARGE SCALE GENOMIC DNA]</scope>
    <source>
        <strain evidence="2 3">SRMrh-85</strain>
    </source>
</reference>
<dbReference type="EMBL" id="JACHVZ010000021">
    <property type="protein sequence ID" value="MBB2931692.1"/>
    <property type="molecule type" value="Genomic_DNA"/>
</dbReference>
<evidence type="ECO:0008006" key="4">
    <source>
        <dbReference type="Google" id="ProtNLM"/>
    </source>
</evidence>
<sequence length="197" mass="21735">MKTVSKPYHGLLIRVTTAFQRLARPARVGRFFCRAHLTPGIALLRNHDSGATRNAFRMARCRARKNGRCGGESRYTGWPGSRHSDLAVCVGAHLHEHAAQPTPYNGSTTQRTRTTSMRTTGSSGNMTLLTEHDDATGRELRSLRLESAADGKSLLLVEVDERKPGIHREVRYEITPAELIAAIRAQGAELPGESHTR</sequence>